<reference evidence="8" key="2">
    <citation type="submission" date="2020-06" db="EMBL/GenBank/DDBJ databases">
        <authorList>
            <person name="Sheffer M."/>
        </authorList>
    </citation>
    <scope>NUCLEOTIDE SEQUENCE</scope>
</reference>
<feature type="region of interest" description="Disordered" evidence="6">
    <location>
        <begin position="170"/>
        <end position="189"/>
    </location>
</feature>
<feature type="transmembrane region" description="Helical" evidence="7">
    <location>
        <begin position="424"/>
        <end position="451"/>
    </location>
</feature>
<feature type="transmembrane region" description="Helical" evidence="7">
    <location>
        <begin position="483"/>
        <end position="503"/>
    </location>
</feature>
<comment type="similarity">
    <text evidence="2">Belongs to the unc-93 family.</text>
</comment>
<sequence length="520" mass="58068">MIPTGIFAGMGASILWGSQCTYFNESAVRYAKLIAASSQISDTASNHANDDTASEKRFHNEIGENDSQKDEPSIKNNKEDVSFRYKCNNPSCGNVEEFVVSEIAKNCVRYLKNTVDDNDLSQTKEQNASYNLNHPRHLPIRNIPLSSGAVQNVAHGKSLIQGRTDEIKVGKLSDSGESNKGNISKVDEESVSPKINKDCQSIFQKANTLESVTGLFFGCHGMAYYSAQICSNVISYYILKGDDIQPMNHFIGCSCGAQFCNDNKWCINDDTEYVSTNIRYILTTICVVIASIGALLIFFFLDPLKKAKSEDEPEKISLRLIFATVSHNRKKEQLCLIPISFYEGMLQGFYTADFTKSYVGCAWGASNVGLVSVFYGAACVISSSASGLFVKYIGRKPLFLIGQVISILMVIFLMLWIPESKSHYKFYIASIFFGTITGILWSQLLALYGLLFKKDEEAAFASYYLWSSLGWTTSFLYSDHLCTYVKIYLLLIVSIIGTTGYIFTERSYELRKKEQDIPLT</sequence>
<evidence type="ECO:0000256" key="6">
    <source>
        <dbReference type="SAM" id="MobiDB-lite"/>
    </source>
</evidence>
<dbReference type="Proteomes" id="UP000807504">
    <property type="component" value="Unassembled WGS sequence"/>
</dbReference>
<dbReference type="InterPro" id="IPR010291">
    <property type="entry name" value="Ion_channel_UNC-93"/>
</dbReference>
<keyword evidence="4 7" id="KW-1133">Transmembrane helix</keyword>
<evidence type="ECO:0000256" key="2">
    <source>
        <dbReference type="ARBA" id="ARBA00009172"/>
    </source>
</evidence>
<dbReference type="Gene3D" id="1.20.1250.20">
    <property type="entry name" value="MFS general substrate transporter like domains"/>
    <property type="match status" value="1"/>
</dbReference>
<dbReference type="InterPro" id="IPR051951">
    <property type="entry name" value="UNC-93_regulatory"/>
</dbReference>
<accession>A0A8T0FPY9</accession>
<evidence type="ECO:0000256" key="5">
    <source>
        <dbReference type="ARBA" id="ARBA00023136"/>
    </source>
</evidence>
<evidence type="ECO:0000256" key="3">
    <source>
        <dbReference type="ARBA" id="ARBA00022692"/>
    </source>
</evidence>
<feature type="transmembrane region" description="Helical" evidence="7">
    <location>
        <begin position="372"/>
        <end position="390"/>
    </location>
</feature>
<evidence type="ECO:0000313" key="9">
    <source>
        <dbReference type="Proteomes" id="UP000807504"/>
    </source>
</evidence>
<evidence type="ECO:0000256" key="7">
    <source>
        <dbReference type="SAM" id="Phobius"/>
    </source>
</evidence>
<comment type="subcellular location">
    <subcellularLocation>
        <location evidence="1">Membrane</location>
        <topology evidence="1">Multi-pass membrane protein</topology>
    </subcellularLocation>
</comment>
<name>A0A8T0FPY9_ARGBR</name>
<feature type="transmembrane region" description="Helical" evidence="7">
    <location>
        <begin position="458"/>
        <end position="477"/>
    </location>
</feature>
<dbReference type="EMBL" id="JABXBU010000003">
    <property type="protein sequence ID" value="KAF8793244.1"/>
    <property type="molecule type" value="Genomic_DNA"/>
</dbReference>
<dbReference type="AlphaFoldDB" id="A0A8T0FPY9"/>
<gene>
    <name evidence="8" type="ORF">HNY73_004751</name>
</gene>
<dbReference type="GO" id="GO:0016020">
    <property type="term" value="C:membrane"/>
    <property type="evidence" value="ECO:0007669"/>
    <property type="project" value="UniProtKB-SubCell"/>
</dbReference>
<dbReference type="InterPro" id="IPR036259">
    <property type="entry name" value="MFS_trans_sf"/>
</dbReference>
<proteinExistence type="inferred from homology"/>
<dbReference type="Pfam" id="PF05978">
    <property type="entry name" value="UNC-93"/>
    <property type="match status" value="1"/>
</dbReference>
<feature type="transmembrane region" description="Helical" evidence="7">
    <location>
        <begin position="280"/>
        <end position="301"/>
    </location>
</feature>
<organism evidence="8 9">
    <name type="scientific">Argiope bruennichi</name>
    <name type="common">Wasp spider</name>
    <name type="synonym">Aranea bruennichi</name>
    <dbReference type="NCBI Taxonomy" id="94029"/>
    <lineage>
        <taxon>Eukaryota</taxon>
        <taxon>Metazoa</taxon>
        <taxon>Ecdysozoa</taxon>
        <taxon>Arthropoda</taxon>
        <taxon>Chelicerata</taxon>
        <taxon>Arachnida</taxon>
        <taxon>Araneae</taxon>
        <taxon>Araneomorphae</taxon>
        <taxon>Entelegynae</taxon>
        <taxon>Araneoidea</taxon>
        <taxon>Araneidae</taxon>
        <taxon>Argiope</taxon>
    </lineage>
</organism>
<reference evidence="8" key="1">
    <citation type="journal article" date="2020" name="bioRxiv">
        <title>Chromosome-level reference genome of the European wasp spider Argiope bruennichi: a resource for studies on range expansion and evolutionary adaptation.</title>
        <authorList>
            <person name="Sheffer M.M."/>
            <person name="Hoppe A."/>
            <person name="Krehenwinkel H."/>
            <person name="Uhl G."/>
            <person name="Kuss A.W."/>
            <person name="Jensen L."/>
            <person name="Jensen C."/>
            <person name="Gillespie R.G."/>
            <person name="Hoff K.J."/>
            <person name="Prost S."/>
        </authorList>
    </citation>
    <scope>NUCLEOTIDE SEQUENCE</scope>
</reference>
<keyword evidence="3 7" id="KW-0812">Transmembrane</keyword>
<protein>
    <submittedName>
        <fullName evidence="8">UNC93-like protein like</fullName>
    </submittedName>
</protein>
<dbReference type="SUPFAM" id="SSF103473">
    <property type="entry name" value="MFS general substrate transporter"/>
    <property type="match status" value="1"/>
</dbReference>
<dbReference type="PANTHER" id="PTHR19444:SF13">
    <property type="entry name" value="PROTEIN UNC-93 HOMOLOG A"/>
    <property type="match status" value="1"/>
</dbReference>
<evidence type="ECO:0000256" key="1">
    <source>
        <dbReference type="ARBA" id="ARBA00004141"/>
    </source>
</evidence>
<comment type="caution">
    <text evidence="8">The sequence shown here is derived from an EMBL/GenBank/DDBJ whole genome shotgun (WGS) entry which is preliminary data.</text>
</comment>
<evidence type="ECO:0000313" key="8">
    <source>
        <dbReference type="EMBL" id="KAF8793244.1"/>
    </source>
</evidence>
<evidence type="ECO:0000256" key="4">
    <source>
        <dbReference type="ARBA" id="ARBA00022989"/>
    </source>
</evidence>
<dbReference type="PANTHER" id="PTHR19444">
    <property type="entry name" value="UNC-93 RELATED"/>
    <property type="match status" value="1"/>
</dbReference>
<keyword evidence="5 7" id="KW-0472">Membrane</keyword>
<keyword evidence="9" id="KW-1185">Reference proteome</keyword>
<feature type="transmembrane region" description="Helical" evidence="7">
    <location>
        <begin position="397"/>
        <end position="418"/>
    </location>
</feature>